<feature type="binding site" evidence="15">
    <location>
        <position position="97"/>
    </location>
    <ligand>
        <name>Ca(2+)</name>
        <dbReference type="ChEBI" id="CHEBI:29108"/>
        <label>1</label>
    </ligand>
</feature>
<evidence type="ECO:0000256" key="10">
    <source>
        <dbReference type="ARBA" id="ARBA00023004"/>
    </source>
</evidence>
<evidence type="ECO:0000256" key="9">
    <source>
        <dbReference type="ARBA" id="ARBA00023002"/>
    </source>
</evidence>
<keyword evidence="8 15" id="KW-0106">Calcium</keyword>
<feature type="binding site" evidence="15">
    <location>
        <position position="76"/>
    </location>
    <ligand>
        <name>Ca(2+)</name>
        <dbReference type="ChEBI" id="CHEBI:29108"/>
        <label>1</label>
    </ligand>
</feature>
<keyword evidence="12" id="KW-0325">Glycoprotein</keyword>
<dbReference type="Gene3D" id="1.10.520.10">
    <property type="match status" value="1"/>
</dbReference>
<dbReference type="PROSITE" id="PS00436">
    <property type="entry name" value="PEROXIDASE_2"/>
    <property type="match status" value="1"/>
</dbReference>
<comment type="similarity">
    <text evidence="3">Belongs to the peroxidase family. Ascorbate peroxidase subfamily.</text>
</comment>
<dbReference type="FunFam" id="1.10.420.10:FF:000006">
    <property type="entry name" value="Peroxidase"/>
    <property type="match status" value="1"/>
</dbReference>
<sequence length="329" mass="36488">MGKYELFMLILLMDIIVSGWRFDGGGGYGMVDGLRMDYYYMMNCPFVEGIVKNTVNRHLQADPTLAAALVRMHFHDCFVEGCDASVLVDSTKGNTAEKDSPANLSLRGYEIIDDVKEQLENQCPGVVSCADILAMAARDAVFFAGGPVYDIPKGRKDGRRSKIEDTINLPSPTLNSSELIRMFGQRGFTAQEMVALSGAHTLGVARCSSFKHRLSNFDSTHDVDPTLDAQFAKSLSNICSGGDKSEHAFDSTKDTFDNDYYNALQRKTGVLFSDQTLYNNPRTRGIVNAYAFNQAMFFLDFQQAMVKMGLLDVKEGYNGEVRANCRIIN</sequence>
<evidence type="ECO:0000256" key="1">
    <source>
        <dbReference type="ARBA" id="ARBA00000189"/>
    </source>
</evidence>
<dbReference type="GO" id="GO:0006979">
    <property type="term" value="P:response to oxidative stress"/>
    <property type="evidence" value="ECO:0007669"/>
    <property type="project" value="UniProtKB-UniRule"/>
</dbReference>
<feature type="binding site" evidence="15">
    <location>
        <position position="257"/>
    </location>
    <ligand>
        <name>Ca(2+)</name>
        <dbReference type="ChEBI" id="CHEBI:29108"/>
        <label>2</label>
    </ligand>
</feature>
<comment type="subcellular location">
    <subcellularLocation>
        <location evidence="18">Secreted</location>
    </subcellularLocation>
</comment>
<keyword evidence="18" id="KW-0964">Secreted</keyword>
<dbReference type="GO" id="GO:0046872">
    <property type="term" value="F:metal ion binding"/>
    <property type="evidence" value="ECO:0007669"/>
    <property type="project" value="UniProtKB-UniRule"/>
</dbReference>
<dbReference type="FunFam" id="1.10.520.10:FF:000001">
    <property type="entry name" value="Peroxidase"/>
    <property type="match status" value="1"/>
</dbReference>
<evidence type="ECO:0000256" key="8">
    <source>
        <dbReference type="ARBA" id="ARBA00022837"/>
    </source>
</evidence>
<dbReference type="PROSITE" id="PS50873">
    <property type="entry name" value="PEROXIDASE_4"/>
    <property type="match status" value="1"/>
</dbReference>
<dbReference type="AlphaFoldDB" id="A0AAE1SKC1"/>
<feature type="disulfide bond" evidence="17">
    <location>
        <begin position="129"/>
        <end position="325"/>
    </location>
</feature>
<evidence type="ECO:0000256" key="15">
    <source>
        <dbReference type="PIRSR" id="PIRSR600823-3"/>
    </source>
</evidence>
<keyword evidence="18" id="KW-0732">Signal</keyword>
<keyword evidence="6 18" id="KW-0349">Heme</keyword>
<feature type="binding site" evidence="15">
    <location>
        <position position="83"/>
    </location>
    <ligand>
        <name>Ca(2+)</name>
        <dbReference type="ChEBI" id="CHEBI:29108"/>
        <label>1</label>
    </ligand>
</feature>
<evidence type="ECO:0000256" key="2">
    <source>
        <dbReference type="ARBA" id="ARBA00002322"/>
    </source>
</evidence>
<feature type="disulfide bond" evidence="17">
    <location>
        <begin position="207"/>
        <end position="239"/>
    </location>
</feature>
<dbReference type="PROSITE" id="PS00435">
    <property type="entry name" value="PEROXIDASE_1"/>
    <property type="match status" value="1"/>
</dbReference>
<evidence type="ECO:0000256" key="12">
    <source>
        <dbReference type="ARBA" id="ARBA00023180"/>
    </source>
</evidence>
<dbReference type="Proteomes" id="UP001291623">
    <property type="component" value="Unassembled WGS sequence"/>
</dbReference>
<comment type="function">
    <text evidence="2">Removal of H(2)O(2), oxidation of toxic reductants, biosynthesis and degradation of lignin, suberization, auxin catabolism, response to environmental stresses such as wounding, pathogen attack and oxidative stress. These functions might be dependent on each isozyme/isoform in each plant tissue.</text>
</comment>
<dbReference type="GO" id="GO:0140825">
    <property type="term" value="F:lactoperoxidase activity"/>
    <property type="evidence" value="ECO:0007669"/>
    <property type="project" value="UniProtKB-EC"/>
</dbReference>
<dbReference type="InterPro" id="IPR010255">
    <property type="entry name" value="Haem_peroxidase_sf"/>
</dbReference>
<evidence type="ECO:0000256" key="17">
    <source>
        <dbReference type="PIRSR" id="PIRSR600823-5"/>
    </source>
</evidence>
<dbReference type="EC" id="1.11.1.7" evidence="4 18"/>
<keyword evidence="11 17" id="KW-1015">Disulfide bond</keyword>
<comment type="cofactor">
    <cofactor evidence="15 18">
        <name>heme b</name>
        <dbReference type="ChEBI" id="CHEBI:60344"/>
    </cofactor>
    <text evidence="15 18">Binds 1 heme b (iron(II)-protoporphyrin IX) group per subunit.</text>
</comment>
<evidence type="ECO:0000256" key="18">
    <source>
        <dbReference type="RuleBase" id="RU362060"/>
    </source>
</evidence>
<feature type="domain" description="Plant heme peroxidase family profile" evidence="19">
    <location>
        <begin position="33"/>
        <end position="329"/>
    </location>
</feature>
<keyword evidence="10 15" id="KW-0408">Iron</keyword>
<feature type="binding site" evidence="14">
    <location>
        <position position="170"/>
    </location>
    <ligand>
        <name>substrate</name>
    </ligand>
</feature>
<evidence type="ECO:0000256" key="5">
    <source>
        <dbReference type="ARBA" id="ARBA00022559"/>
    </source>
</evidence>
<evidence type="ECO:0000256" key="4">
    <source>
        <dbReference type="ARBA" id="ARBA00012313"/>
    </source>
</evidence>
<dbReference type="GO" id="GO:0020037">
    <property type="term" value="F:heme binding"/>
    <property type="evidence" value="ECO:0007669"/>
    <property type="project" value="UniProtKB-UniRule"/>
</dbReference>
<evidence type="ECO:0000256" key="13">
    <source>
        <dbReference type="PIRSR" id="PIRSR600823-1"/>
    </source>
</evidence>
<dbReference type="GO" id="GO:0042744">
    <property type="term" value="P:hydrogen peroxide catabolic process"/>
    <property type="evidence" value="ECO:0007669"/>
    <property type="project" value="UniProtKB-KW"/>
</dbReference>
<dbReference type="PANTHER" id="PTHR31517:SF84">
    <property type="entry name" value="PEROXIDASE"/>
    <property type="match status" value="1"/>
</dbReference>
<feature type="disulfide bond" evidence="17">
    <location>
        <begin position="44"/>
        <end position="123"/>
    </location>
</feature>
<feature type="binding site" evidence="15">
    <location>
        <position position="81"/>
    </location>
    <ligand>
        <name>Ca(2+)</name>
        <dbReference type="ChEBI" id="CHEBI:29108"/>
        <label>1</label>
    </ligand>
</feature>
<dbReference type="Gene3D" id="1.10.420.10">
    <property type="entry name" value="Peroxidase, domain 2"/>
    <property type="match status" value="1"/>
</dbReference>
<feature type="chain" id="PRO_5041767351" description="Peroxidase" evidence="18">
    <location>
        <begin position="20"/>
        <end position="329"/>
    </location>
</feature>
<keyword evidence="18" id="KW-0376">Hydrogen peroxide</keyword>
<dbReference type="SUPFAM" id="SSF48113">
    <property type="entry name" value="Heme-dependent peroxidases"/>
    <property type="match status" value="1"/>
</dbReference>
<proteinExistence type="inferred from homology"/>
<name>A0AAE1SKC1_9SOLA</name>
<feature type="site" description="Transition state stabilizer" evidence="16">
    <location>
        <position position="71"/>
    </location>
</feature>
<comment type="caution">
    <text evidence="20">The sequence shown here is derived from an EMBL/GenBank/DDBJ whole genome shotgun (WGS) entry which is preliminary data.</text>
</comment>
<protein>
    <recommendedName>
        <fullName evidence="4 18">Peroxidase</fullName>
        <ecNumber evidence="4 18">1.11.1.7</ecNumber>
    </recommendedName>
</protein>
<comment type="catalytic activity">
    <reaction evidence="1 18">
        <text>2 a phenolic donor + H2O2 = 2 a phenolic radical donor + 2 H2O</text>
        <dbReference type="Rhea" id="RHEA:56136"/>
        <dbReference type="ChEBI" id="CHEBI:15377"/>
        <dbReference type="ChEBI" id="CHEBI:16240"/>
        <dbReference type="ChEBI" id="CHEBI:139520"/>
        <dbReference type="ChEBI" id="CHEBI:139521"/>
        <dbReference type="EC" id="1.11.1.7"/>
    </reaction>
</comment>
<organism evidence="20 21">
    <name type="scientific">Anisodus tanguticus</name>
    <dbReference type="NCBI Taxonomy" id="243964"/>
    <lineage>
        <taxon>Eukaryota</taxon>
        <taxon>Viridiplantae</taxon>
        <taxon>Streptophyta</taxon>
        <taxon>Embryophyta</taxon>
        <taxon>Tracheophyta</taxon>
        <taxon>Spermatophyta</taxon>
        <taxon>Magnoliopsida</taxon>
        <taxon>eudicotyledons</taxon>
        <taxon>Gunneridae</taxon>
        <taxon>Pentapetalae</taxon>
        <taxon>asterids</taxon>
        <taxon>lamiids</taxon>
        <taxon>Solanales</taxon>
        <taxon>Solanaceae</taxon>
        <taxon>Solanoideae</taxon>
        <taxon>Hyoscyameae</taxon>
        <taxon>Anisodus</taxon>
    </lineage>
</organism>
<feature type="binding site" evidence="15">
    <location>
        <position position="79"/>
    </location>
    <ligand>
        <name>Ca(2+)</name>
        <dbReference type="ChEBI" id="CHEBI:29108"/>
        <label>1</label>
    </ligand>
</feature>
<evidence type="ECO:0000256" key="14">
    <source>
        <dbReference type="PIRSR" id="PIRSR600823-2"/>
    </source>
</evidence>
<feature type="binding site" evidence="15">
    <location>
        <position position="85"/>
    </location>
    <ligand>
        <name>Ca(2+)</name>
        <dbReference type="ChEBI" id="CHEBI:29108"/>
        <label>1</label>
    </ligand>
</feature>
<dbReference type="InterPro" id="IPR002016">
    <property type="entry name" value="Haem_peroxidase"/>
</dbReference>
<dbReference type="InterPro" id="IPR000823">
    <property type="entry name" value="Peroxidase_pln"/>
</dbReference>
<accession>A0AAE1SKC1</accession>
<feature type="binding site" evidence="15">
    <location>
        <position position="250"/>
    </location>
    <ligand>
        <name>Ca(2+)</name>
        <dbReference type="ChEBI" id="CHEBI:29108"/>
        <label>2</label>
    </ligand>
</feature>
<dbReference type="InterPro" id="IPR019793">
    <property type="entry name" value="Peroxidases_heam-ligand_BS"/>
</dbReference>
<dbReference type="Pfam" id="PF00141">
    <property type="entry name" value="peroxidase"/>
    <property type="match status" value="1"/>
</dbReference>
<evidence type="ECO:0000313" key="20">
    <source>
        <dbReference type="EMBL" id="KAK4370952.1"/>
    </source>
</evidence>
<evidence type="ECO:0000256" key="6">
    <source>
        <dbReference type="ARBA" id="ARBA00022617"/>
    </source>
</evidence>
<dbReference type="EMBL" id="JAVYJV010000005">
    <property type="protein sequence ID" value="KAK4370952.1"/>
    <property type="molecule type" value="Genomic_DNA"/>
</dbReference>
<feature type="active site" description="Proton acceptor" evidence="13">
    <location>
        <position position="75"/>
    </location>
</feature>
<dbReference type="PRINTS" id="PR00461">
    <property type="entry name" value="PLPEROXIDASE"/>
</dbReference>
<gene>
    <name evidence="20" type="ORF">RND71_010427</name>
</gene>
<comment type="similarity">
    <text evidence="18">Belongs to the peroxidase family. Classical plant (class III) peroxidase subfamily.</text>
</comment>
<evidence type="ECO:0000256" key="3">
    <source>
        <dbReference type="ARBA" id="ARBA00006873"/>
    </source>
</evidence>
<feature type="binding site" evidence="15">
    <location>
        <position position="201"/>
    </location>
    <ligand>
        <name>Ca(2+)</name>
        <dbReference type="ChEBI" id="CHEBI:29108"/>
        <label>2</label>
    </ligand>
</feature>
<keyword evidence="9 18" id="KW-0560">Oxidoreductase</keyword>
<evidence type="ECO:0000259" key="19">
    <source>
        <dbReference type="PROSITE" id="PS50873"/>
    </source>
</evidence>
<dbReference type="InterPro" id="IPR019794">
    <property type="entry name" value="Peroxidases_AS"/>
</dbReference>
<dbReference type="CDD" id="cd00693">
    <property type="entry name" value="secretory_peroxidase"/>
    <property type="match status" value="1"/>
</dbReference>
<feature type="binding site" description="axial binding residue" evidence="15">
    <location>
        <position position="200"/>
    </location>
    <ligand>
        <name>heme b</name>
        <dbReference type="ChEBI" id="CHEBI:60344"/>
    </ligand>
    <ligandPart>
        <name>Fe</name>
        <dbReference type="ChEBI" id="CHEBI:18248"/>
    </ligandPart>
</feature>
<comment type="cofactor">
    <cofactor evidence="15 18">
        <name>Ca(2+)</name>
        <dbReference type="ChEBI" id="CHEBI:29108"/>
    </cofactor>
    <text evidence="15 18">Binds 2 calcium ions per subunit.</text>
</comment>
<reference evidence="20" key="1">
    <citation type="submission" date="2023-12" db="EMBL/GenBank/DDBJ databases">
        <title>Genome assembly of Anisodus tanguticus.</title>
        <authorList>
            <person name="Wang Y.-J."/>
        </authorList>
    </citation>
    <scope>NUCLEOTIDE SEQUENCE</scope>
    <source>
        <strain evidence="20">KB-2021</strain>
        <tissue evidence="20">Leaf</tissue>
    </source>
</reference>
<evidence type="ECO:0000256" key="11">
    <source>
        <dbReference type="ARBA" id="ARBA00023157"/>
    </source>
</evidence>
<feature type="disulfide bond" evidence="17">
    <location>
        <begin position="77"/>
        <end position="82"/>
    </location>
</feature>
<keyword evidence="5 18" id="KW-0575">Peroxidase</keyword>
<dbReference type="PRINTS" id="PR00458">
    <property type="entry name" value="PEROXIDASE"/>
</dbReference>
<evidence type="ECO:0000313" key="21">
    <source>
        <dbReference type="Proteomes" id="UP001291623"/>
    </source>
</evidence>
<dbReference type="InterPro" id="IPR033905">
    <property type="entry name" value="Secretory_peroxidase"/>
</dbReference>
<keyword evidence="7 15" id="KW-0479">Metal-binding</keyword>
<dbReference type="PANTHER" id="PTHR31517">
    <property type="match status" value="1"/>
</dbReference>
<evidence type="ECO:0000256" key="7">
    <source>
        <dbReference type="ARBA" id="ARBA00022723"/>
    </source>
</evidence>
<keyword evidence="21" id="KW-1185">Reference proteome</keyword>
<dbReference type="GO" id="GO:0005576">
    <property type="term" value="C:extracellular region"/>
    <property type="evidence" value="ECO:0007669"/>
    <property type="project" value="UniProtKB-SubCell"/>
</dbReference>
<feature type="signal peptide" evidence="18">
    <location>
        <begin position="1"/>
        <end position="19"/>
    </location>
</feature>
<evidence type="ECO:0000256" key="16">
    <source>
        <dbReference type="PIRSR" id="PIRSR600823-4"/>
    </source>
</evidence>
<feature type="binding site" evidence="15">
    <location>
        <position position="252"/>
    </location>
    <ligand>
        <name>Ca(2+)</name>
        <dbReference type="ChEBI" id="CHEBI:29108"/>
        <label>2</label>
    </ligand>
</feature>